<evidence type="ECO:0000313" key="2">
    <source>
        <dbReference type="Proteomes" id="UP000006320"/>
    </source>
</evidence>
<evidence type="ECO:0000313" key="1">
    <source>
        <dbReference type="EMBL" id="GAC11848.1"/>
    </source>
</evidence>
<dbReference type="PANTHER" id="PTHR32432:SF3">
    <property type="entry name" value="ETHANOLAMINE UTILIZATION PROTEIN EUTJ"/>
    <property type="match status" value="1"/>
</dbReference>
<reference evidence="1 2" key="1">
    <citation type="journal article" date="2017" name="Antonie Van Leeuwenhoek">
        <title>Rhizobium rhizosphaerae sp. nov., a novel species isolated from rice rhizosphere.</title>
        <authorList>
            <person name="Zhao J.J."/>
            <person name="Zhang J."/>
            <person name="Zhang R.J."/>
            <person name="Zhang C.W."/>
            <person name="Yin H.Q."/>
            <person name="Zhang X.X."/>
        </authorList>
    </citation>
    <scope>NUCLEOTIDE SEQUENCE [LARGE SCALE GENOMIC DNA]</scope>
    <source>
        <strain evidence="1 2">S18K6</strain>
    </source>
</reference>
<dbReference type="Proteomes" id="UP000006320">
    <property type="component" value="Unassembled WGS sequence"/>
</dbReference>
<dbReference type="Gene3D" id="3.30.420.380">
    <property type="match status" value="1"/>
</dbReference>
<dbReference type="RefSeq" id="WP_007991002.1">
    <property type="nucleotide sequence ID" value="NZ_BAEM01000050.1"/>
</dbReference>
<dbReference type="PANTHER" id="PTHR32432">
    <property type="entry name" value="CELL DIVISION PROTEIN FTSA-RELATED"/>
    <property type="match status" value="1"/>
</dbReference>
<dbReference type="InterPro" id="IPR043129">
    <property type="entry name" value="ATPase_NBD"/>
</dbReference>
<sequence length="310" mass="35011">MRISWREFIKQYFSKPSKFHSIGIEMGDAELHLNVIQKKSGSYQWVKQHSLPMQDWVKHLQEYVTQNNLARTPCHVALGLNKYQLFQIDRPEVEEQEVAQAIQWQVKEQLTSTDEHVFDYYDHPAAIGGKEKVNVVAISRPQVTSIIKGISQADLKLSTITIEELATSELLAASDDAVLSLFQEKGGQINLNILKQGKLFFSRRLKGYENLASFSLEEFQMGMGDTLSVEIQRSMDYFESQLRQAPVRHIVVHLNTPIQAQLAELIKELTFMPVSIMDLPLTPNEPSPTVSLASLGAALTDIEINSEAGQ</sequence>
<proteinExistence type="predicted"/>
<gene>
    <name evidence="1" type="primary">mshI</name>
    <name evidence="1" type="ORF">GCHA_3918</name>
</gene>
<accession>A0AAV3V453</accession>
<dbReference type="EMBL" id="BAEM01000050">
    <property type="protein sequence ID" value="GAC11848.1"/>
    <property type="molecule type" value="Genomic_DNA"/>
</dbReference>
<dbReference type="InterPro" id="IPR050696">
    <property type="entry name" value="FtsA/MreB"/>
</dbReference>
<dbReference type="SUPFAM" id="SSF53067">
    <property type="entry name" value="Actin-like ATPase domain"/>
    <property type="match status" value="1"/>
</dbReference>
<comment type="caution">
    <text evidence="1">The sequence shown here is derived from an EMBL/GenBank/DDBJ whole genome shotgun (WGS) entry which is preliminary data.</text>
</comment>
<name>A0AAV3V453_9ALTE</name>
<protein>
    <submittedName>
        <fullName evidence="1">MSHA biogenesis protein MshI</fullName>
    </submittedName>
</protein>
<organism evidence="1 2">
    <name type="scientific">Paraglaciecola chathamensis S18K6</name>
    <dbReference type="NCBI Taxonomy" id="1127672"/>
    <lineage>
        <taxon>Bacteria</taxon>
        <taxon>Pseudomonadati</taxon>
        <taxon>Pseudomonadota</taxon>
        <taxon>Gammaproteobacteria</taxon>
        <taxon>Alteromonadales</taxon>
        <taxon>Alteromonadaceae</taxon>
        <taxon>Paraglaciecola</taxon>
    </lineage>
</organism>
<dbReference type="AlphaFoldDB" id="A0AAV3V453"/>